<evidence type="ECO:0000313" key="5">
    <source>
        <dbReference type="EMBL" id="RGE45359.1"/>
    </source>
</evidence>
<gene>
    <name evidence="5" type="ORF">DZC30_08785</name>
</gene>
<dbReference type="FunFam" id="3.40.50.1820:FF:000089">
    <property type="entry name" value="Alpha/beta hydrolase"/>
    <property type="match status" value="1"/>
</dbReference>
<dbReference type="InterPro" id="IPR002168">
    <property type="entry name" value="Lipase_GDXG_HIS_AS"/>
</dbReference>
<dbReference type="AlphaFoldDB" id="A0A373FPR0"/>
<organism evidence="5 6">
    <name type="scientific">Comamonas testosteroni</name>
    <name type="common">Pseudomonas testosteroni</name>
    <dbReference type="NCBI Taxonomy" id="285"/>
    <lineage>
        <taxon>Bacteria</taxon>
        <taxon>Pseudomonadati</taxon>
        <taxon>Pseudomonadota</taxon>
        <taxon>Betaproteobacteria</taxon>
        <taxon>Burkholderiales</taxon>
        <taxon>Comamonadaceae</taxon>
        <taxon>Comamonas</taxon>
    </lineage>
</organism>
<evidence type="ECO:0000256" key="1">
    <source>
        <dbReference type="ARBA" id="ARBA00010515"/>
    </source>
</evidence>
<keyword evidence="6" id="KW-1185">Reference proteome</keyword>
<name>A0A373FPR0_COMTE</name>
<comment type="similarity">
    <text evidence="1">Belongs to the 'GDXG' lipolytic enzyme family.</text>
</comment>
<dbReference type="InterPro" id="IPR050300">
    <property type="entry name" value="GDXG_lipolytic_enzyme"/>
</dbReference>
<dbReference type="GO" id="GO:0016787">
    <property type="term" value="F:hydrolase activity"/>
    <property type="evidence" value="ECO:0007669"/>
    <property type="project" value="UniProtKB-KW"/>
</dbReference>
<proteinExistence type="inferred from homology"/>
<dbReference type="InterPro" id="IPR029058">
    <property type="entry name" value="AB_hydrolase_fold"/>
</dbReference>
<dbReference type="SUPFAM" id="SSF53474">
    <property type="entry name" value="alpha/beta-Hydrolases"/>
    <property type="match status" value="1"/>
</dbReference>
<protein>
    <submittedName>
        <fullName evidence="5">Alpha/beta hydrolase</fullName>
    </submittedName>
</protein>
<feature type="active site" evidence="3">
    <location>
        <position position="156"/>
    </location>
</feature>
<evidence type="ECO:0000313" key="6">
    <source>
        <dbReference type="Proteomes" id="UP000261948"/>
    </source>
</evidence>
<sequence length="315" mass="34199">MQIHPELAAVLEHFKDAPPMDFVTMTVPEIRGVMDNFAFPPSDLPLHEVRDLQAPGGDGQPMRLRLYRATASPAAPVMVFFHGGGWCIGTLDTHDNLCRHLAHLTGMNVVSVDYRLAPEHVFPAALDDAYAATRWVADHAVDLSCDARQLVVAGDSAGGNLAIATSLRAKEDNWPGIARQLLFYPVCDARMDTDSHDLFGQIPMLTRDAMAAMWRHYHPGSPMHPLASITQYPDLTGLPPAVVVTAELDILRDEGEAFAARLQQAGVAAHCQRVQGMIHGFANFSTLVPAVAQSLQQACDALQKLPNRAAMSATI</sequence>
<comment type="caution">
    <text evidence="5">The sequence shown here is derived from an EMBL/GenBank/DDBJ whole genome shotgun (WGS) entry which is preliminary data.</text>
</comment>
<dbReference type="EMBL" id="QURR01000009">
    <property type="protein sequence ID" value="RGE45359.1"/>
    <property type="molecule type" value="Genomic_DNA"/>
</dbReference>
<evidence type="ECO:0000256" key="2">
    <source>
        <dbReference type="ARBA" id="ARBA00022801"/>
    </source>
</evidence>
<dbReference type="PROSITE" id="PS01174">
    <property type="entry name" value="LIPASE_GDXG_SER"/>
    <property type="match status" value="1"/>
</dbReference>
<dbReference type="InterPro" id="IPR013094">
    <property type="entry name" value="AB_hydrolase_3"/>
</dbReference>
<dbReference type="Pfam" id="PF07859">
    <property type="entry name" value="Abhydrolase_3"/>
    <property type="match status" value="1"/>
</dbReference>
<evidence type="ECO:0000259" key="4">
    <source>
        <dbReference type="Pfam" id="PF07859"/>
    </source>
</evidence>
<dbReference type="PANTHER" id="PTHR48081:SF8">
    <property type="entry name" value="ALPHA_BETA HYDROLASE FOLD-3 DOMAIN-CONTAINING PROTEIN-RELATED"/>
    <property type="match status" value="1"/>
</dbReference>
<dbReference type="PROSITE" id="PS01173">
    <property type="entry name" value="LIPASE_GDXG_HIS"/>
    <property type="match status" value="1"/>
</dbReference>
<dbReference type="InterPro" id="IPR033140">
    <property type="entry name" value="Lipase_GDXG_put_SER_AS"/>
</dbReference>
<keyword evidence="2 5" id="KW-0378">Hydrolase</keyword>
<dbReference type="OrthoDB" id="9794445at2"/>
<dbReference type="Gene3D" id="3.40.50.1820">
    <property type="entry name" value="alpha/beta hydrolase"/>
    <property type="match status" value="1"/>
</dbReference>
<dbReference type="PANTHER" id="PTHR48081">
    <property type="entry name" value="AB HYDROLASE SUPERFAMILY PROTEIN C4A8.06C"/>
    <property type="match status" value="1"/>
</dbReference>
<accession>A0A373FPR0</accession>
<reference evidence="5 6" key="1">
    <citation type="submission" date="2018-08" db="EMBL/GenBank/DDBJ databases">
        <title>Comamonas testosteroni strain SWCO2.</title>
        <authorList>
            <person name="Jiang N."/>
            <person name="Zhang X.Z."/>
        </authorList>
    </citation>
    <scope>NUCLEOTIDE SEQUENCE [LARGE SCALE GENOMIC DNA]</scope>
    <source>
        <strain evidence="5 6">SWCO2</strain>
    </source>
</reference>
<evidence type="ECO:0000256" key="3">
    <source>
        <dbReference type="PROSITE-ProRule" id="PRU10038"/>
    </source>
</evidence>
<dbReference type="Proteomes" id="UP000261948">
    <property type="component" value="Unassembled WGS sequence"/>
</dbReference>
<feature type="domain" description="Alpha/beta hydrolase fold-3" evidence="4">
    <location>
        <begin position="78"/>
        <end position="282"/>
    </location>
</feature>